<feature type="compositionally biased region" description="Polar residues" evidence="1">
    <location>
        <begin position="362"/>
        <end position="375"/>
    </location>
</feature>
<keyword evidence="3" id="KW-1185">Reference proteome</keyword>
<dbReference type="OrthoDB" id="10443253at2759"/>
<dbReference type="Proteomes" id="UP000070133">
    <property type="component" value="Unassembled WGS sequence"/>
</dbReference>
<dbReference type="AlphaFoldDB" id="A0A139HDN0"/>
<feature type="compositionally biased region" description="Polar residues" evidence="1">
    <location>
        <begin position="203"/>
        <end position="212"/>
    </location>
</feature>
<feature type="region of interest" description="Disordered" evidence="1">
    <location>
        <begin position="355"/>
        <end position="375"/>
    </location>
</feature>
<evidence type="ECO:0000313" key="3">
    <source>
        <dbReference type="Proteomes" id="UP000070133"/>
    </source>
</evidence>
<name>A0A139HDN0_9PEZI</name>
<protein>
    <submittedName>
        <fullName evidence="2">Uncharacterized protein</fullName>
    </submittedName>
</protein>
<feature type="region of interest" description="Disordered" evidence="1">
    <location>
        <begin position="193"/>
        <end position="219"/>
    </location>
</feature>
<sequence length="404" mass="45845">MNIKLPKDADDYCFNFHSVQQARGHVSIAPEPGRDDEASETEARRDEGCVHCLMRAIQSKNRAVALDYTADVDQWARFQAHDQKRVESWIEKSGSKEFERRAWLVLGLIREVHTQGAPAEMMKQYLDDITHTVYLIVGFEERMDRIAHPSIAWDFLSHHEHAENSEAIRHIALMLHSWVPKINERWTEFRERSVPSHDDASPLQKSKANDTLQLGREAVGRDQKLSGEVKIEEDDLIDLDSTPSETCSAFKAATLRQTPKADPLGPAGDIDMARVASQKKKTSSSCCILEGQTDVLVATTQRVPYRNTYQEETTHGSRGFGCWEGQHLAPKRCFSSERRHATKRYHSERQVLREKPARKIQHSQQPWGKSSRTTSEILRDTRRASGARPASLVQAAESLLNCIG</sequence>
<comment type="caution">
    <text evidence="2">The sequence shown here is derived from an EMBL/GenBank/DDBJ whole genome shotgun (WGS) entry which is preliminary data.</text>
</comment>
<accession>A0A139HDN0</accession>
<evidence type="ECO:0000313" key="2">
    <source>
        <dbReference type="EMBL" id="KXT00526.1"/>
    </source>
</evidence>
<reference evidence="2 3" key="1">
    <citation type="submission" date="2015-07" db="EMBL/GenBank/DDBJ databases">
        <title>Comparative genomics of the Sigatoka disease complex on banana suggests a link between parallel evolutionary changes in Pseudocercospora fijiensis and Pseudocercospora eumusae and increased virulence on the banana host.</title>
        <authorList>
            <person name="Chang T.-C."/>
            <person name="Salvucci A."/>
            <person name="Crous P.W."/>
            <person name="Stergiopoulos I."/>
        </authorList>
    </citation>
    <scope>NUCLEOTIDE SEQUENCE [LARGE SCALE GENOMIC DNA]</scope>
    <source>
        <strain evidence="2 3">CBS 114824</strain>
    </source>
</reference>
<organism evidence="2 3">
    <name type="scientific">Pseudocercospora eumusae</name>
    <dbReference type="NCBI Taxonomy" id="321146"/>
    <lineage>
        <taxon>Eukaryota</taxon>
        <taxon>Fungi</taxon>
        <taxon>Dikarya</taxon>
        <taxon>Ascomycota</taxon>
        <taxon>Pezizomycotina</taxon>
        <taxon>Dothideomycetes</taxon>
        <taxon>Dothideomycetidae</taxon>
        <taxon>Mycosphaerellales</taxon>
        <taxon>Mycosphaerellaceae</taxon>
        <taxon>Pseudocercospora</taxon>
    </lineage>
</organism>
<proteinExistence type="predicted"/>
<evidence type="ECO:0000256" key="1">
    <source>
        <dbReference type="SAM" id="MobiDB-lite"/>
    </source>
</evidence>
<gene>
    <name evidence="2" type="ORF">AC578_4097</name>
</gene>
<dbReference type="EMBL" id="LFZN01000072">
    <property type="protein sequence ID" value="KXT00526.1"/>
    <property type="molecule type" value="Genomic_DNA"/>
</dbReference>